<keyword evidence="3" id="KW-0862">Zinc</keyword>
<proteinExistence type="predicted"/>
<name>A0A8H7MLY0_9PLEO</name>
<reference evidence="7" key="1">
    <citation type="submission" date="2018-12" db="EMBL/GenBank/DDBJ databases">
        <authorList>
            <person name="Syme R.A."/>
            <person name="Farfan-Caceres L."/>
            <person name="Lichtenzveig J."/>
        </authorList>
    </citation>
    <scope>NUCLEOTIDE SEQUENCE</scope>
    <source>
        <strain evidence="7">Al4</strain>
    </source>
</reference>
<dbReference type="Proteomes" id="UP000651452">
    <property type="component" value="Unassembled WGS sequence"/>
</dbReference>
<dbReference type="GO" id="GO:0008270">
    <property type="term" value="F:zinc ion binding"/>
    <property type="evidence" value="ECO:0007669"/>
    <property type="project" value="UniProtKB-KW"/>
</dbReference>
<dbReference type="Pfam" id="PF13639">
    <property type="entry name" value="zf-RING_2"/>
    <property type="match status" value="1"/>
</dbReference>
<gene>
    <name evidence="7" type="ORF">EKO04_000275</name>
</gene>
<dbReference type="InterPro" id="IPR013083">
    <property type="entry name" value="Znf_RING/FYVE/PHD"/>
</dbReference>
<feature type="region of interest" description="Disordered" evidence="5">
    <location>
        <begin position="88"/>
        <end position="118"/>
    </location>
</feature>
<keyword evidence="8" id="KW-1185">Reference proteome</keyword>
<dbReference type="PROSITE" id="PS50089">
    <property type="entry name" value="ZF_RING_2"/>
    <property type="match status" value="1"/>
</dbReference>
<organism evidence="7 8">
    <name type="scientific">Ascochyta lentis</name>
    <dbReference type="NCBI Taxonomy" id="205686"/>
    <lineage>
        <taxon>Eukaryota</taxon>
        <taxon>Fungi</taxon>
        <taxon>Dikarya</taxon>
        <taxon>Ascomycota</taxon>
        <taxon>Pezizomycotina</taxon>
        <taxon>Dothideomycetes</taxon>
        <taxon>Pleosporomycetidae</taxon>
        <taxon>Pleosporales</taxon>
        <taxon>Pleosporineae</taxon>
        <taxon>Didymellaceae</taxon>
        <taxon>Ascochyta</taxon>
    </lineage>
</organism>
<dbReference type="Gene3D" id="3.30.40.10">
    <property type="entry name" value="Zinc/RING finger domain, C3HC4 (zinc finger)"/>
    <property type="match status" value="1"/>
</dbReference>
<dbReference type="AlphaFoldDB" id="A0A8H7MLY0"/>
<keyword evidence="1" id="KW-0479">Metal-binding</keyword>
<evidence type="ECO:0000256" key="4">
    <source>
        <dbReference type="PROSITE-ProRule" id="PRU00175"/>
    </source>
</evidence>
<dbReference type="PANTHER" id="PTHR45969:SF69">
    <property type="entry name" value="FINGER DOMAIN PROTEIN, PUTATIVE (AFU_ORTHOLOGUE AFUA_3G12190)-RELATED"/>
    <property type="match status" value="1"/>
</dbReference>
<evidence type="ECO:0000256" key="3">
    <source>
        <dbReference type="ARBA" id="ARBA00022833"/>
    </source>
</evidence>
<dbReference type="OrthoDB" id="3801154at2759"/>
<evidence type="ECO:0000259" key="6">
    <source>
        <dbReference type="PROSITE" id="PS50089"/>
    </source>
</evidence>
<evidence type="ECO:0000313" key="8">
    <source>
        <dbReference type="Proteomes" id="UP000651452"/>
    </source>
</evidence>
<evidence type="ECO:0000313" key="7">
    <source>
        <dbReference type="EMBL" id="KAF9701949.1"/>
    </source>
</evidence>
<dbReference type="GO" id="GO:0016567">
    <property type="term" value="P:protein ubiquitination"/>
    <property type="evidence" value="ECO:0007669"/>
    <property type="project" value="TreeGrafter"/>
</dbReference>
<protein>
    <recommendedName>
        <fullName evidence="6">RING-type domain-containing protein</fullName>
    </recommendedName>
</protein>
<evidence type="ECO:0000256" key="5">
    <source>
        <dbReference type="SAM" id="MobiDB-lite"/>
    </source>
</evidence>
<feature type="compositionally biased region" description="Acidic residues" evidence="5">
    <location>
        <begin position="92"/>
        <end position="112"/>
    </location>
</feature>
<dbReference type="EMBL" id="RZGK01000002">
    <property type="protein sequence ID" value="KAF9701949.1"/>
    <property type="molecule type" value="Genomic_DNA"/>
</dbReference>
<dbReference type="GO" id="GO:0061630">
    <property type="term" value="F:ubiquitin protein ligase activity"/>
    <property type="evidence" value="ECO:0007669"/>
    <property type="project" value="TreeGrafter"/>
</dbReference>
<dbReference type="PANTHER" id="PTHR45969">
    <property type="entry name" value="RING ZINC FINGER PROTEIN-RELATED"/>
    <property type="match status" value="1"/>
</dbReference>
<evidence type="ECO:0000256" key="2">
    <source>
        <dbReference type="ARBA" id="ARBA00022771"/>
    </source>
</evidence>
<comment type="caution">
    <text evidence="7">The sequence shown here is derived from an EMBL/GenBank/DDBJ whole genome shotgun (WGS) entry which is preliminary data.</text>
</comment>
<dbReference type="InterPro" id="IPR001841">
    <property type="entry name" value="Znf_RING"/>
</dbReference>
<keyword evidence="2 4" id="KW-0863">Zinc-finger</keyword>
<sequence length="218" mass="24421">MSSNNLPRHHILSRDEFLRNGINVNDKCNICLEGFDSTHLPANFSKGGSCHHVFGESCLRNWLLSSSGNANKCPVCRCILFRHESDMKGNEQEAEEEDEGDDDSYESEEENNNDPLLNEVTDIERAVDIMEFLGEQLEDHVNCGLPIDDSHLEGIILTVIVEYGFVLNHSFRLSNPLCIKMRGIMRQMLAAINANDGKLAGGGEVWVERMGDALGWQL</sequence>
<accession>A0A8H7MLY0</accession>
<dbReference type="SUPFAM" id="SSF57850">
    <property type="entry name" value="RING/U-box"/>
    <property type="match status" value="1"/>
</dbReference>
<evidence type="ECO:0000256" key="1">
    <source>
        <dbReference type="ARBA" id="ARBA00022723"/>
    </source>
</evidence>
<reference evidence="7" key="2">
    <citation type="submission" date="2020-09" db="EMBL/GenBank/DDBJ databases">
        <title>Reference genome assembly for Australian Ascochyta lentis isolate Al4.</title>
        <authorList>
            <person name="Lee R.C."/>
            <person name="Farfan-Caceres L.M."/>
            <person name="Debler J.W."/>
            <person name="Williams A.H."/>
            <person name="Henares B.M."/>
        </authorList>
    </citation>
    <scope>NUCLEOTIDE SEQUENCE</scope>
    <source>
        <strain evidence="7">Al4</strain>
    </source>
</reference>
<feature type="domain" description="RING-type" evidence="6">
    <location>
        <begin position="28"/>
        <end position="77"/>
    </location>
</feature>